<name>A0A183BMK6_GLOPA</name>
<reference evidence="2" key="1">
    <citation type="submission" date="2013-12" db="EMBL/GenBank/DDBJ databases">
        <authorList>
            <person name="Aslett M."/>
        </authorList>
    </citation>
    <scope>NUCLEOTIDE SEQUENCE [LARGE SCALE GENOMIC DNA]</scope>
    <source>
        <strain evidence="2">Lindley</strain>
    </source>
</reference>
<dbReference type="Proteomes" id="UP000050741">
    <property type="component" value="Unassembled WGS sequence"/>
</dbReference>
<dbReference type="WBParaSite" id="GPLIN_000184100">
    <property type="protein sequence ID" value="GPLIN_000184100"/>
    <property type="gene ID" value="GPLIN_000184100"/>
</dbReference>
<reference evidence="3" key="3">
    <citation type="submission" date="2016-06" db="UniProtKB">
        <authorList>
            <consortium name="WormBaseParasite"/>
        </authorList>
    </citation>
    <scope>IDENTIFICATION</scope>
</reference>
<evidence type="ECO:0000313" key="3">
    <source>
        <dbReference type="WBParaSite" id="GPLIN_000184100"/>
    </source>
</evidence>
<protein>
    <submittedName>
        <fullName evidence="3">U-box domain-containing protein</fullName>
    </submittedName>
</protein>
<keyword evidence="2" id="KW-1185">Reference proteome</keyword>
<reference evidence="2" key="2">
    <citation type="submission" date="2014-05" db="EMBL/GenBank/DDBJ databases">
        <title>The genome and life-stage specific transcriptomes of Globodera pallida elucidate key aspects of plant parasitism by a cyst nematode.</title>
        <authorList>
            <person name="Cotton J.A."/>
            <person name="Lilley C.J."/>
            <person name="Jones L.M."/>
            <person name="Kikuchi T."/>
            <person name="Reid A.J."/>
            <person name="Thorpe P."/>
            <person name="Tsai I.J."/>
            <person name="Beasley H."/>
            <person name="Blok V."/>
            <person name="Cock P.J.A."/>
            <person name="Van den Akker S.E."/>
            <person name="Holroyd N."/>
            <person name="Hunt M."/>
            <person name="Mantelin S."/>
            <person name="Naghra H."/>
            <person name="Pain A."/>
            <person name="Palomares-Rius J.E."/>
            <person name="Zarowiecki M."/>
            <person name="Berriman M."/>
            <person name="Jones J.T."/>
            <person name="Urwin P.E."/>
        </authorList>
    </citation>
    <scope>NUCLEOTIDE SEQUENCE [LARGE SCALE GENOMIC DNA]</scope>
    <source>
        <strain evidence="2">Lindley</strain>
    </source>
</reference>
<proteinExistence type="predicted"/>
<dbReference type="AlphaFoldDB" id="A0A183BMK6"/>
<feature type="region of interest" description="Disordered" evidence="1">
    <location>
        <begin position="54"/>
        <end position="97"/>
    </location>
</feature>
<evidence type="ECO:0000313" key="2">
    <source>
        <dbReference type="Proteomes" id="UP000050741"/>
    </source>
</evidence>
<organism evidence="2 3">
    <name type="scientific">Globodera pallida</name>
    <name type="common">Potato cyst nematode worm</name>
    <name type="synonym">Heterodera pallida</name>
    <dbReference type="NCBI Taxonomy" id="36090"/>
    <lineage>
        <taxon>Eukaryota</taxon>
        <taxon>Metazoa</taxon>
        <taxon>Ecdysozoa</taxon>
        <taxon>Nematoda</taxon>
        <taxon>Chromadorea</taxon>
        <taxon>Rhabditida</taxon>
        <taxon>Tylenchina</taxon>
        <taxon>Tylenchomorpha</taxon>
        <taxon>Tylenchoidea</taxon>
        <taxon>Heteroderidae</taxon>
        <taxon>Heteroderinae</taxon>
        <taxon>Globodera</taxon>
    </lineage>
</organism>
<evidence type="ECO:0000256" key="1">
    <source>
        <dbReference type="SAM" id="MobiDB-lite"/>
    </source>
</evidence>
<accession>A0A183BMK6</accession>
<sequence length="135" mass="14883">MTLTPITPITPFLSGVMTYDADAVTGIFVCEQRVTCPATAKLLDVERLVGYLGPKDHNHGAAPSRRDAEIGRERMKKQVKENPAAKTSRLRADVRAEVDDEEEEVARTLDGADFDNDLMDTLHLLGLVMQGDFPN</sequence>
<feature type="compositionally biased region" description="Basic and acidic residues" evidence="1">
    <location>
        <begin position="54"/>
        <end position="80"/>
    </location>
</feature>